<feature type="transmembrane region" description="Helical" evidence="1">
    <location>
        <begin position="275"/>
        <end position="292"/>
    </location>
</feature>
<keyword evidence="3" id="KW-1185">Reference proteome</keyword>
<feature type="transmembrane region" description="Helical" evidence="1">
    <location>
        <begin position="168"/>
        <end position="194"/>
    </location>
</feature>
<feature type="transmembrane region" description="Helical" evidence="1">
    <location>
        <begin position="20"/>
        <end position="39"/>
    </location>
</feature>
<evidence type="ECO:0000313" key="2">
    <source>
        <dbReference type="EMBL" id="OQS53758.1"/>
    </source>
</evidence>
<dbReference type="Proteomes" id="UP000192758">
    <property type="component" value="Unassembled WGS sequence"/>
</dbReference>
<evidence type="ECO:0000313" key="3">
    <source>
        <dbReference type="Proteomes" id="UP000192758"/>
    </source>
</evidence>
<organism evidence="2 3">
    <name type="scientific">Ecytonucleospora hepatopenaei</name>
    <dbReference type="NCBI Taxonomy" id="646526"/>
    <lineage>
        <taxon>Eukaryota</taxon>
        <taxon>Fungi</taxon>
        <taxon>Fungi incertae sedis</taxon>
        <taxon>Microsporidia</taxon>
        <taxon>Enterocytozoonidae</taxon>
        <taxon>Ecytonucleospora</taxon>
    </lineage>
</organism>
<comment type="caution">
    <text evidence="2">The sequence shown here is derived from an EMBL/GenBank/DDBJ whole genome shotgun (WGS) entry which is preliminary data.</text>
</comment>
<feature type="transmembrane region" description="Helical" evidence="1">
    <location>
        <begin position="59"/>
        <end position="78"/>
    </location>
</feature>
<keyword evidence="1" id="KW-0812">Transmembrane</keyword>
<protein>
    <recommendedName>
        <fullName evidence="4">Transmembrane protein</fullName>
    </recommendedName>
</protein>
<dbReference type="AlphaFoldDB" id="A0A1W0E3E6"/>
<evidence type="ECO:0000256" key="1">
    <source>
        <dbReference type="SAM" id="Phobius"/>
    </source>
</evidence>
<feature type="transmembrane region" description="Helical" evidence="1">
    <location>
        <begin position="244"/>
        <end position="269"/>
    </location>
</feature>
<gene>
    <name evidence="2" type="ORF">EHP00_1258</name>
</gene>
<name>A0A1W0E3E6_9MICR</name>
<feature type="transmembrane region" description="Helical" evidence="1">
    <location>
        <begin position="214"/>
        <end position="232"/>
    </location>
</feature>
<accession>A0A1W0E3E6</accession>
<feature type="transmembrane region" description="Helical" evidence="1">
    <location>
        <begin position="90"/>
        <end position="109"/>
    </location>
</feature>
<keyword evidence="1" id="KW-0472">Membrane</keyword>
<proteinExistence type="predicted"/>
<sequence length="306" mass="35692">MFKNKINNIKIKKYEPELNLALNFHKYVFIIKNIILFLISQPNQKMHSCESEVIIASKILTLFLVNIILYIGFTWAILNKDHIYYKSTFVAAIVLFLTNLFNLLQISYLSHTSGFSLSTILCLILLIVGMGEFLFISIFLYIICSIAIKNMSNTTADYEMVEIYQIRVLYKSISLFIFAFFLIGVLNETFASFVSIEYSYELKDMHATNLFENISFITTSILSCILIFLVSIRIDEENIVKRWIAFFLMLIIVLFDIVTAIAEYSFGYIDLKNTNFYYFFRAIYFVYCMIVVKKDKENCGKGLKIF</sequence>
<dbReference type="OrthoDB" id="10677378at2759"/>
<dbReference type="VEuPathDB" id="MicrosporidiaDB:EHP00_1258"/>
<feature type="transmembrane region" description="Helical" evidence="1">
    <location>
        <begin position="115"/>
        <end position="148"/>
    </location>
</feature>
<dbReference type="EMBL" id="MNPJ01000025">
    <property type="protein sequence ID" value="OQS53758.1"/>
    <property type="molecule type" value="Genomic_DNA"/>
</dbReference>
<keyword evidence="1" id="KW-1133">Transmembrane helix</keyword>
<reference evidence="2 3" key="1">
    <citation type="journal article" date="2017" name="Environ. Microbiol.">
        <title>Decay of the glycolytic pathway and adaptation to intranuclear parasitism within Enterocytozoonidae microsporidia.</title>
        <authorList>
            <person name="Wiredu Boakye D."/>
            <person name="Jaroenlak P."/>
            <person name="Prachumwat A."/>
            <person name="Williams T.A."/>
            <person name="Bateman K.S."/>
            <person name="Itsathitphaisarn O."/>
            <person name="Sritunyalucksana K."/>
            <person name="Paszkiewicz K.H."/>
            <person name="Moore K.A."/>
            <person name="Stentiford G.D."/>
            <person name="Williams B.A."/>
        </authorList>
    </citation>
    <scope>NUCLEOTIDE SEQUENCE [LARGE SCALE GENOMIC DNA]</scope>
    <source>
        <strain evidence="2 3">TH1</strain>
    </source>
</reference>
<evidence type="ECO:0008006" key="4">
    <source>
        <dbReference type="Google" id="ProtNLM"/>
    </source>
</evidence>